<accession>A2FQM0</accession>
<keyword evidence="2" id="KW-0645">Protease</keyword>
<evidence type="ECO:0000256" key="5">
    <source>
        <dbReference type="ARBA" id="ARBA00023180"/>
    </source>
</evidence>
<dbReference type="InterPro" id="IPR029058">
    <property type="entry name" value="AB_hydrolase_fold"/>
</dbReference>
<name>A2FQM0_TRIV3</name>
<dbReference type="MEROPS" id="S28.A21"/>
<dbReference type="VEuPathDB" id="TrichDB:TVAG_011470"/>
<dbReference type="Gene3D" id="3.40.50.1820">
    <property type="entry name" value="alpha/beta hydrolase"/>
    <property type="match status" value="1"/>
</dbReference>
<reference evidence="6" key="2">
    <citation type="journal article" date="2007" name="Science">
        <title>Draft genome sequence of the sexually transmitted pathogen Trichomonas vaginalis.</title>
        <authorList>
            <person name="Carlton J.M."/>
            <person name="Hirt R.P."/>
            <person name="Silva J.C."/>
            <person name="Delcher A.L."/>
            <person name="Schatz M."/>
            <person name="Zhao Q."/>
            <person name="Wortman J.R."/>
            <person name="Bidwell S.L."/>
            <person name="Alsmark U.C.M."/>
            <person name="Besteiro S."/>
            <person name="Sicheritz-Ponten T."/>
            <person name="Noel C.J."/>
            <person name="Dacks J.B."/>
            <person name="Foster P.G."/>
            <person name="Simillion C."/>
            <person name="Van de Peer Y."/>
            <person name="Miranda-Saavedra D."/>
            <person name="Barton G.J."/>
            <person name="Westrop G.D."/>
            <person name="Mueller S."/>
            <person name="Dessi D."/>
            <person name="Fiori P.L."/>
            <person name="Ren Q."/>
            <person name="Paulsen I."/>
            <person name="Zhang H."/>
            <person name="Bastida-Corcuera F.D."/>
            <person name="Simoes-Barbosa A."/>
            <person name="Brown M.T."/>
            <person name="Hayes R.D."/>
            <person name="Mukherjee M."/>
            <person name="Okumura C.Y."/>
            <person name="Schneider R."/>
            <person name="Smith A.J."/>
            <person name="Vanacova S."/>
            <person name="Villalvazo M."/>
            <person name="Haas B.J."/>
            <person name="Pertea M."/>
            <person name="Feldblyum T.V."/>
            <person name="Utterback T.R."/>
            <person name="Shu C.L."/>
            <person name="Osoegawa K."/>
            <person name="de Jong P.J."/>
            <person name="Hrdy I."/>
            <person name="Horvathova L."/>
            <person name="Zubacova Z."/>
            <person name="Dolezal P."/>
            <person name="Malik S.B."/>
            <person name="Logsdon J.M. Jr."/>
            <person name="Henze K."/>
            <person name="Gupta A."/>
            <person name="Wang C.C."/>
            <person name="Dunne R.L."/>
            <person name="Upcroft J.A."/>
            <person name="Upcroft P."/>
            <person name="White O."/>
            <person name="Salzberg S.L."/>
            <person name="Tang P."/>
            <person name="Chiu C.-H."/>
            <person name="Lee Y.-S."/>
            <person name="Embley T.M."/>
            <person name="Coombs G.H."/>
            <person name="Mottram J.C."/>
            <person name="Tachezy J."/>
            <person name="Fraser-Liggett C.M."/>
            <person name="Johnson P.J."/>
        </authorList>
    </citation>
    <scope>NUCLEOTIDE SEQUENCE [LARGE SCALE GENOMIC DNA]</scope>
    <source>
        <strain evidence="6">G3</strain>
    </source>
</reference>
<dbReference type="Proteomes" id="UP000001542">
    <property type="component" value="Unassembled WGS sequence"/>
</dbReference>
<keyword evidence="5" id="KW-0325">Glycoprotein</keyword>
<dbReference type="OrthoDB" id="1735038at2759"/>
<keyword evidence="4" id="KW-0378">Hydrolase</keyword>
<comment type="similarity">
    <text evidence="1">Belongs to the peptidase S28 family.</text>
</comment>
<sequence>MYDTLHNLAIKTNSTLISIEHRFFGTSKPAVSYFSIQYLSIQNILEDLSLVLQDIKNNNPNIKRIFVAGCGYAGSLAAWFRIKYPDIADGSWSSSSGIKSQFRFPEYDQQLANRIDSIDHKCLVQSHDLITQIDNELFVQHNYELYNIFGIPEIETIESVAYTLSEGFSLLERSGILQDYCQNLTKFPNLTTYAIAFNRSMSILNYKLSMYDLDDLLEDEKPRIYIQCKNIGWFHVYSNTSSYILRSKYINETFYHGICQDHYGVKQFSDDLNYFLDPKDTHLSQMIFTYREFDPFSLIGINKNNSSPNIKYVQVNNSYHAWD</sequence>
<dbReference type="EMBL" id="DS113946">
    <property type="protein sequence ID" value="EAX92795.1"/>
    <property type="molecule type" value="Genomic_DNA"/>
</dbReference>
<dbReference type="ESTHER" id="triva-a2fqm0">
    <property type="family name" value="Prolylcarboxypeptidase"/>
</dbReference>
<evidence type="ECO:0000313" key="7">
    <source>
        <dbReference type="Proteomes" id="UP000001542"/>
    </source>
</evidence>
<evidence type="ECO:0000256" key="2">
    <source>
        <dbReference type="ARBA" id="ARBA00022670"/>
    </source>
</evidence>
<keyword evidence="7" id="KW-1185">Reference proteome</keyword>
<reference evidence="6" key="1">
    <citation type="submission" date="2006-10" db="EMBL/GenBank/DDBJ databases">
        <authorList>
            <person name="Amadeo P."/>
            <person name="Zhao Q."/>
            <person name="Wortman J."/>
            <person name="Fraser-Liggett C."/>
            <person name="Carlton J."/>
        </authorList>
    </citation>
    <scope>NUCLEOTIDE SEQUENCE</scope>
    <source>
        <strain evidence="6">G3</strain>
    </source>
</reference>
<dbReference type="Gene3D" id="1.20.120.980">
    <property type="entry name" value="Serine carboxypeptidase S28, SKS domain"/>
    <property type="match status" value="1"/>
</dbReference>
<protein>
    <submittedName>
        <fullName evidence="6">Uncharacterized protein</fullName>
    </submittedName>
</protein>
<dbReference type="InterPro" id="IPR042269">
    <property type="entry name" value="Ser_carbopepase_S28_SKS"/>
</dbReference>
<proteinExistence type="inferred from homology"/>
<dbReference type="GO" id="GO:0006508">
    <property type="term" value="P:proteolysis"/>
    <property type="evidence" value="ECO:0007669"/>
    <property type="project" value="UniProtKB-KW"/>
</dbReference>
<evidence type="ECO:0000256" key="4">
    <source>
        <dbReference type="ARBA" id="ARBA00022801"/>
    </source>
</evidence>
<dbReference type="GO" id="GO:0070008">
    <property type="term" value="F:serine-type exopeptidase activity"/>
    <property type="evidence" value="ECO:0007669"/>
    <property type="project" value="InterPro"/>
</dbReference>
<gene>
    <name evidence="6" type="ORF">TVAG_011470</name>
</gene>
<dbReference type="InParanoid" id="A2FQM0"/>
<dbReference type="GO" id="GO:0008239">
    <property type="term" value="F:dipeptidyl-peptidase activity"/>
    <property type="evidence" value="ECO:0000318"/>
    <property type="project" value="GO_Central"/>
</dbReference>
<evidence type="ECO:0000256" key="3">
    <source>
        <dbReference type="ARBA" id="ARBA00022729"/>
    </source>
</evidence>
<dbReference type="AlphaFoldDB" id="A2FQM0"/>
<evidence type="ECO:0000256" key="1">
    <source>
        <dbReference type="ARBA" id="ARBA00011079"/>
    </source>
</evidence>
<dbReference type="Pfam" id="PF05577">
    <property type="entry name" value="Peptidase_S28"/>
    <property type="match status" value="1"/>
</dbReference>
<dbReference type="SUPFAM" id="SSF53474">
    <property type="entry name" value="alpha/beta-Hydrolases"/>
    <property type="match status" value="1"/>
</dbReference>
<keyword evidence="3" id="KW-0732">Signal</keyword>
<dbReference type="VEuPathDB" id="TrichDB:TVAGG3_0901520"/>
<evidence type="ECO:0000313" key="6">
    <source>
        <dbReference type="EMBL" id="EAX92795.1"/>
    </source>
</evidence>
<dbReference type="InterPro" id="IPR008758">
    <property type="entry name" value="Peptidase_S28"/>
</dbReference>
<dbReference type="PANTHER" id="PTHR11010">
    <property type="entry name" value="PROTEASE S28 PRO-X CARBOXYPEPTIDASE-RELATED"/>
    <property type="match status" value="1"/>
</dbReference>
<dbReference type="PANTHER" id="PTHR11010:SF117">
    <property type="entry name" value="SERINE PROTEASE 16"/>
    <property type="match status" value="1"/>
</dbReference>
<dbReference type="eggNOG" id="KOG2182">
    <property type="taxonomic scope" value="Eukaryota"/>
</dbReference>
<dbReference type="KEGG" id="tva:4750509"/>
<organism evidence="6 7">
    <name type="scientific">Trichomonas vaginalis (strain ATCC PRA-98 / G3)</name>
    <dbReference type="NCBI Taxonomy" id="412133"/>
    <lineage>
        <taxon>Eukaryota</taxon>
        <taxon>Metamonada</taxon>
        <taxon>Parabasalia</taxon>
        <taxon>Trichomonadida</taxon>
        <taxon>Trichomonadidae</taxon>
        <taxon>Trichomonas</taxon>
    </lineage>
</organism>
<dbReference type="SMR" id="A2FQM0"/>